<comment type="caution">
    <text evidence="1">The sequence shown here is derived from an EMBL/GenBank/DDBJ whole genome shotgun (WGS) entry which is preliminary data.</text>
</comment>
<sequence>MSTTMHEIFGEPIHTYTRAQAIEDGMLIDVSSTAREAGIIWPVALSSAAWSDAVQWGEADDKRKGGGACWQSESGRLWDVVWMASRAIRAGLRRGHDGRDPILFQVLRIPREGRGVRPRLTTLKLQVGPGDQGEPVITVMLPGED</sequence>
<gene>
    <name evidence="1" type="ORF">CARN2_1640</name>
</gene>
<name>E6PQ26_9ZZZZ</name>
<evidence type="ECO:0000313" key="1">
    <source>
        <dbReference type="EMBL" id="CBH97030.1"/>
    </source>
</evidence>
<organism evidence="1">
    <name type="scientific">mine drainage metagenome</name>
    <dbReference type="NCBI Taxonomy" id="410659"/>
    <lineage>
        <taxon>unclassified sequences</taxon>
        <taxon>metagenomes</taxon>
        <taxon>ecological metagenomes</taxon>
    </lineage>
</organism>
<dbReference type="InterPro" id="IPR046480">
    <property type="entry name" value="DUF6573"/>
</dbReference>
<dbReference type="EMBL" id="CABM01000040">
    <property type="protein sequence ID" value="CBH97030.1"/>
    <property type="molecule type" value="Genomic_DNA"/>
</dbReference>
<accession>E6PQ26</accession>
<dbReference type="Pfam" id="PF20213">
    <property type="entry name" value="DUF6573"/>
    <property type="match status" value="1"/>
</dbReference>
<protein>
    <submittedName>
        <fullName evidence="1">Uncharacterized protein</fullName>
    </submittedName>
</protein>
<proteinExistence type="predicted"/>
<dbReference type="AlphaFoldDB" id="E6PQ26"/>
<reference evidence="1" key="1">
    <citation type="submission" date="2009-10" db="EMBL/GenBank/DDBJ databases">
        <title>Diversity of trophic interactions inside an arsenic-rich microbial ecosystem.</title>
        <authorList>
            <person name="Bertin P.N."/>
            <person name="Heinrich-Salmeron A."/>
            <person name="Pelletier E."/>
            <person name="Goulhen-Chollet F."/>
            <person name="Arsene-Ploetze F."/>
            <person name="Gallien S."/>
            <person name="Calteau A."/>
            <person name="Vallenet D."/>
            <person name="Casiot C."/>
            <person name="Chane-Woon-Ming B."/>
            <person name="Giloteaux L."/>
            <person name="Barakat M."/>
            <person name="Bonnefoy V."/>
            <person name="Bruneel O."/>
            <person name="Chandler M."/>
            <person name="Cleiss J."/>
            <person name="Duran R."/>
            <person name="Elbaz-Poulichet F."/>
            <person name="Fonknechten N."/>
            <person name="Lauga B."/>
            <person name="Mornico D."/>
            <person name="Ortet P."/>
            <person name="Schaeffer C."/>
            <person name="Siguier P."/>
            <person name="Alexander Thil Smith A."/>
            <person name="Van Dorsselaer A."/>
            <person name="Weissenbach J."/>
            <person name="Medigue C."/>
            <person name="Le Paslier D."/>
        </authorList>
    </citation>
    <scope>NUCLEOTIDE SEQUENCE</scope>
</reference>